<evidence type="ECO:0000313" key="2">
    <source>
        <dbReference type="EMBL" id="MEA1079379.1"/>
    </source>
</evidence>
<proteinExistence type="predicted"/>
<dbReference type="InterPro" id="IPR025510">
    <property type="entry name" value="DUF4397"/>
</dbReference>
<comment type="caution">
    <text evidence="2">The sequence shown here is derived from an EMBL/GenBank/DDBJ whole genome shotgun (WGS) entry which is preliminary data.</text>
</comment>
<evidence type="ECO:0000313" key="3">
    <source>
        <dbReference type="Proteomes" id="UP001305746"/>
    </source>
</evidence>
<dbReference type="Proteomes" id="UP001305746">
    <property type="component" value="Unassembled WGS sequence"/>
</dbReference>
<evidence type="ECO:0000259" key="1">
    <source>
        <dbReference type="Pfam" id="PF14344"/>
    </source>
</evidence>
<name>A0ABU5NUC7_9GAMM</name>
<feature type="domain" description="DUF4397" evidence="1">
    <location>
        <begin position="254"/>
        <end position="373"/>
    </location>
</feature>
<dbReference type="RefSeq" id="WP_322853905.1">
    <property type="nucleotide sequence ID" value="NZ_JAYDCJ010000001.1"/>
</dbReference>
<reference evidence="2 3" key="1">
    <citation type="submission" date="2023-12" db="EMBL/GenBank/DDBJ databases">
        <title>Marinobacter qingdaonensis sp. nov., isolated from the intertidal sediment of Qingdao, PR China.</title>
        <authorList>
            <person name="Li Y."/>
        </authorList>
    </citation>
    <scope>NUCLEOTIDE SEQUENCE [LARGE SCALE GENOMIC DNA]</scope>
    <source>
        <strain evidence="2 3">ASW11-75</strain>
    </source>
</reference>
<protein>
    <submittedName>
        <fullName evidence="2">DUF4397 domain-containing protein</fullName>
    </submittedName>
</protein>
<accession>A0ABU5NUC7</accession>
<keyword evidence="3" id="KW-1185">Reference proteome</keyword>
<feature type="domain" description="DUF4397" evidence="1">
    <location>
        <begin position="30"/>
        <end position="144"/>
    </location>
</feature>
<gene>
    <name evidence="2" type="ORF">U5822_01775</name>
</gene>
<dbReference type="PROSITE" id="PS51257">
    <property type="entry name" value="PROKAR_LIPOPROTEIN"/>
    <property type="match status" value="1"/>
</dbReference>
<sequence length="466" mass="47206">MNIKFSIPLVVAGSLVLTGCFDDDDDKRNSSVRVIHASSDAPAVNVRVNSNTVVSGADFKQAAVLTPRAGNASLAIDGVLPGGDTATVIEADTSFRFDTSYDVIALGKVGDSTIEPLILSDDGSRDSASSVRLRVAHLSPDAQAAAAGPVDVYVTAAGDALPAEATFTFAFKESVGPLEVPAGDYQIRVTPAGSDTVVYDSGSVALAAGADLLIGAVDNTVFGDSPVSLLVLDGADTAELLDVNTGVGIRAAHNSSAPTPDVDIYVNEDPDGSPAAGAVAFGETVPASATTGAYVELATGANRVAITAAGDTSTAVIDETLELANGDLRTLVAAGVLADGLDLFAFTDDNRRVATEAKLRVLHGAVEAQSVDVFLIPTAAGGAGATLIGNSVPALDDFQYGQSSGYVSVAADDYVIFITTDDGATELYKSPSLSLAAGGVYTALARLNEDVASVATVTLLDDFVSP</sequence>
<dbReference type="EMBL" id="JAYDCJ010000001">
    <property type="protein sequence ID" value="MEA1079379.1"/>
    <property type="molecule type" value="Genomic_DNA"/>
</dbReference>
<organism evidence="2 3">
    <name type="scientific">Marinobacter qingdaonensis</name>
    <dbReference type="NCBI Taxonomy" id="3108486"/>
    <lineage>
        <taxon>Bacteria</taxon>
        <taxon>Pseudomonadati</taxon>
        <taxon>Pseudomonadota</taxon>
        <taxon>Gammaproteobacteria</taxon>
        <taxon>Pseudomonadales</taxon>
        <taxon>Marinobacteraceae</taxon>
        <taxon>Marinobacter</taxon>
    </lineage>
</organism>
<dbReference type="Pfam" id="PF14344">
    <property type="entry name" value="DUF4397"/>
    <property type="match status" value="2"/>
</dbReference>